<dbReference type="SUPFAM" id="SSF48403">
    <property type="entry name" value="Ankyrin repeat"/>
    <property type="match status" value="1"/>
</dbReference>
<keyword evidence="5" id="KW-1185">Reference proteome</keyword>
<dbReference type="InterPro" id="IPR036770">
    <property type="entry name" value="Ankyrin_rpt-contain_sf"/>
</dbReference>
<dbReference type="Gene3D" id="1.25.40.20">
    <property type="entry name" value="Ankyrin repeat-containing domain"/>
    <property type="match status" value="1"/>
</dbReference>
<dbReference type="Pfam" id="PF00023">
    <property type="entry name" value="Ank"/>
    <property type="match status" value="1"/>
</dbReference>
<evidence type="ECO:0000256" key="3">
    <source>
        <dbReference type="PROSITE-ProRule" id="PRU00023"/>
    </source>
</evidence>
<dbReference type="InterPro" id="IPR002110">
    <property type="entry name" value="Ankyrin_rpt"/>
</dbReference>
<accession>A0A6J1TGV2</accession>
<dbReference type="OrthoDB" id="10251692at2759"/>
<dbReference type="GeneID" id="113215531"/>
<dbReference type="Proteomes" id="UP000504606">
    <property type="component" value="Unplaced"/>
</dbReference>
<dbReference type="RefSeq" id="XP_026290950.1">
    <property type="nucleotide sequence ID" value="XM_026435165.2"/>
</dbReference>
<feature type="repeat" description="ANK" evidence="3">
    <location>
        <begin position="191"/>
        <end position="223"/>
    </location>
</feature>
<dbReference type="PROSITE" id="PS50088">
    <property type="entry name" value="ANK_REPEAT"/>
    <property type="match status" value="3"/>
</dbReference>
<dbReference type="AlphaFoldDB" id="A0A6J1TGV2"/>
<dbReference type="PANTHER" id="PTHR24171">
    <property type="entry name" value="ANKYRIN REPEAT DOMAIN-CONTAINING PROTEIN 39-RELATED"/>
    <property type="match status" value="1"/>
</dbReference>
<proteinExistence type="predicted"/>
<feature type="region of interest" description="Disordered" evidence="4">
    <location>
        <begin position="129"/>
        <end position="158"/>
    </location>
</feature>
<protein>
    <submittedName>
        <fullName evidence="6">Ankyrin repeat family A protein 2</fullName>
    </submittedName>
</protein>
<evidence type="ECO:0000256" key="2">
    <source>
        <dbReference type="ARBA" id="ARBA00023043"/>
    </source>
</evidence>
<evidence type="ECO:0000313" key="6">
    <source>
        <dbReference type="RefSeq" id="XP_026290950.1"/>
    </source>
</evidence>
<feature type="repeat" description="ANK" evidence="3">
    <location>
        <begin position="224"/>
        <end position="256"/>
    </location>
</feature>
<dbReference type="PROSITE" id="PS50297">
    <property type="entry name" value="ANK_REP_REGION"/>
    <property type="match status" value="2"/>
</dbReference>
<keyword evidence="2 3" id="KW-0040">ANK repeat</keyword>
<sequence>MNNPSLHNTMDDEDDSSNEVDLTISAIGCQPTRRHSVPSTSKVVPKSEPLCDRDYGALVDVKPRPLPALRPEFHDIKNIQSSPAISWSGTNWQDGSRKSAFQPYRPSTLLTNLQRGNTQTQTPVIEKEEVSLHERAGQGEITEAELEQESKTDSPDENGLTPLMWAAAYGQLSTVQLFLKHGAQIDKLGPEGETPLLLAAAAGHHDVVRLLLNEGAAVNHADDIGNTAIMYAAHGDHPHCVNELLLQGADFSATNENGDTAYTMVVRSNSHLAQVVLENHLLTLLT</sequence>
<reference evidence="6" key="1">
    <citation type="submission" date="2025-08" db="UniProtKB">
        <authorList>
            <consortium name="RefSeq"/>
        </authorList>
    </citation>
    <scope>IDENTIFICATION</scope>
    <source>
        <tissue evidence="6">Whole organism</tissue>
    </source>
</reference>
<organism evidence="5 6">
    <name type="scientific">Frankliniella occidentalis</name>
    <name type="common">Western flower thrips</name>
    <name type="synonym">Euthrips occidentalis</name>
    <dbReference type="NCBI Taxonomy" id="133901"/>
    <lineage>
        <taxon>Eukaryota</taxon>
        <taxon>Metazoa</taxon>
        <taxon>Ecdysozoa</taxon>
        <taxon>Arthropoda</taxon>
        <taxon>Hexapoda</taxon>
        <taxon>Insecta</taxon>
        <taxon>Pterygota</taxon>
        <taxon>Neoptera</taxon>
        <taxon>Paraneoptera</taxon>
        <taxon>Thysanoptera</taxon>
        <taxon>Terebrantia</taxon>
        <taxon>Thripoidea</taxon>
        <taxon>Thripidae</taxon>
        <taxon>Frankliniella</taxon>
    </lineage>
</organism>
<dbReference type="SMART" id="SM00248">
    <property type="entry name" value="ANK"/>
    <property type="match status" value="3"/>
</dbReference>
<evidence type="ECO:0000256" key="4">
    <source>
        <dbReference type="SAM" id="MobiDB-lite"/>
    </source>
</evidence>
<evidence type="ECO:0000256" key="1">
    <source>
        <dbReference type="ARBA" id="ARBA00022737"/>
    </source>
</evidence>
<name>A0A6J1TGV2_FRAOC</name>
<feature type="repeat" description="ANK" evidence="3">
    <location>
        <begin position="158"/>
        <end position="190"/>
    </location>
</feature>
<dbReference type="KEGG" id="foc:113215531"/>
<dbReference type="PANTHER" id="PTHR24171:SF9">
    <property type="entry name" value="ANKYRIN REPEAT DOMAIN-CONTAINING PROTEIN 39"/>
    <property type="match status" value="1"/>
</dbReference>
<evidence type="ECO:0000313" key="5">
    <source>
        <dbReference type="Proteomes" id="UP000504606"/>
    </source>
</evidence>
<gene>
    <name evidence="6" type="primary">LOC113215531</name>
</gene>
<dbReference type="Pfam" id="PF12796">
    <property type="entry name" value="Ank_2"/>
    <property type="match status" value="1"/>
</dbReference>
<keyword evidence="1" id="KW-0677">Repeat</keyword>